<gene>
    <name evidence="9" type="ORF">D9R08_00130</name>
</gene>
<dbReference type="InterPro" id="IPR014711">
    <property type="entry name" value="TopoI_cat_a-hlx-sub_euk"/>
</dbReference>
<keyword evidence="6 9" id="KW-0413">Isomerase</keyword>
<dbReference type="RefSeq" id="WP_121895993.1">
    <property type="nucleotide sequence ID" value="NZ_RCNT01000001.1"/>
</dbReference>
<accession>A0A3L9Y3J7</accession>
<dbReference type="Proteomes" id="UP000281343">
    <property type="component" value="Unassembled WGS sequence"/>
</dbReference>
<dbReference type="InterPro" id="IPR013500">
    <property type="entry name" value="TopoI_cat_euk"/>
</dbReference>
<name>A0A3L9Y3J7_9RHOB</name>
<evidence type="ECO:0000313" key="9">
    <source>
        <dbReference type="EMBL" id="RMA43401.1"/>
    </source>
</evidence>
<protein>
    <recommendedName>
        <fullName evidence="3">DNA topoisomerase</fullName>
        <ecNumber evidence="3">5.6.2.1</ecNumber>
    </recommendedName>
</protein>
<comment type="similarity">
    <text evidence="2">Belongs to the type IB topoisomerase family.</text>
</comment>
<evidence type="ECO:0000256" key="6">
    <source>
        <dbReference type="ARBA" id="ARBA00023235"/>
    </source>
</evidence>
<proteinExistence type="inferred from homology"/>
<keyword evidence="10" id="KW-1185">Reference proteome</keyword>
<evidence type="ECO:0000259" key="7">
    <source>
        <dbReference type="Pfam" id="PF01028"/>
    </source>
</evidence>
<feature type="domain" description="DNA topoisomerase I catalytic core eukaryotic-type" evidence="7">
    <location>
        <begin position="91"/>
        <end position="256"/>
    </location>
</feature>
<dbReference type="EC" id="5.6.2.1" evidence="3"/>
<dbReference type="Gene3D" id="1.10.132.120">
    <property type="match status" value="1"/>
</dbReference>
<evidence type="ECO:0000313" key="10">
    <source>
        <dbReference type="Proteomes" id="UP000281343"/>
    </source>
</evidence>
<dbReference type="EMBL" id="RCNT01000001">
    <property type="protein sequence ID" value="RMA43401.1"/>
    <property type="molecule type" value="Genomic_DNA"/>
</dbReference>
<dbReference type="InterPro" id="IPR001631">
    <property type="entry name" value="TopoI"/>
</dbReference>
<dbReference type="InterPro" id="IPR049331">
    <property type="entry name" value="Top1B_N_bact"/>
</dbReference>
<keyword evidence="5" id="KW-0238">DNA-binding</keyword>
<evidence type="ECO:0000256" key="1">
    <source>
        <dbReference type="ARBA" id="ARBA00000213"/>
    </source>
</evidence>
<dbReference type="GO" id="GO:0006265">
    <property type="term" value="P:DNA topological change"/>
    <property type="evidence" value="ECO:0007669"/>
    <property type="project" value="InterPro"/>
</dbReference>
<sequence>MTPDGLIYYPDDRPGITRRRQGRGFSYRAPDGTTIASRRERARIEALAVPPAYSAVWISPRINGHLQATGRDAAGRKQYRYHVDWTAFRAQCKFDDLPRFGAALPRLRQKIREGLEGEPGSRDFALAAVLGLIDQLSLRPGHVDYAEENGSYGATTLRSRHLNVGKDALSLSFTAKGGAKVRTKLTDRRLARALGRLDDLPGAPVATWLDGETPRAVTPEMLSRHIADLTGEEGLTPKAFRTWNGSVAAMEVALRHPDPTITAMAEAAAKRLHNTPKIARNSYIHPDVIALSDSSETDRARLAQARTPARLRKAERALLALIG</sequence>
<comment type="catalytic activity">
    <reaction evidence="1">
        <text>ATP-independent breakage of single-stranded DNA, followed by passage and rejoining.</text>
        <dbReference type="EC" id="5.6.2.1"/>
    </reaction>
</comment>
<keyword evidence="4" id="KW-0799">Topoisomerase</keyword>
<evidence type="ECO:0000259" key="8">
    <source>
        <dbReference type="Pfam" id="PF21338"/>
    </source>
</evidence>
<evidence type="ECO:0000256" key="4">
    <source>
        <dbReference type="ARBA" id="ARBA00023029"/>
    </source>
</evidence>
<dbReference type="SUPFAM" id="SSF56349">
    <property type="entry name" value="DNA breaking-rejoining enzymes"/>
    <property type="match status" value="1"/>
</dbReference>
<dbReference type="PROSITE" id="PS52038">
    <property type="entry name" value="TOPO_IB_2"/>
    <property type="match status" value="1"/>
</dbReference>
<evidence type="ECO:0000256" key="3">
    <source>
        <dbReference type="ARBA" id="ARBA00012891"/>
    </source>
</evidence>
<feature type="domain" description="DNA topoisomerase IB N-terminal" evidence="8">
    <location>
        <begin position="24"/>
        <end position="72"/>
    </location>
</feature>
<dbReference type="InterPro" id="IPR035447">
    <property type="entry name" value="DNA_topo_I_N_sf"/>
</dbReference>
<dbReference type="AlphaFoldDB" id="A0A3L9Y3J7"/>
<organism evidence="9 10">
    <name type="scientific">Rhodophyticola porphyridii</name>
    <dbReference type="NCBI Taxonomy" id="1852017"/>
    <lineage>
        <taxon>Bacteria</taxon>
        <taxon>Pseudomonadati</taxon>
        <taxon>Pseudomonadota</taxon>
        <taxon>Alphaproteobacteria</taxon>
        <taxon>Rhodobacterales</taxon>
        <taxon>Roseobacteraceae</taxon>
        <taxon>Rhodophyticola</taxon>
    </lineage>
</organism>
<dbReference type="Gene3D" id="3.90.15.10">
    <property type="entry name" value="Topoisomerase I, Chain A, domain 3"/>
    <property type="match status" value="1"/>
</dbReference>
<evidence type="ECO:0000256" key="5">
    <source>
        <dbReference type="ARBA" id="ARBA00023125"/>
    </source>
</evidence>
<dbReference type="SUPFAM" id="SSF55869">
    <property type="entry name" value="DNA topoisomerase I domain"/>
    <property type="match status" value="1"/>
</dbReference>
<dbReference type="Pfam" id="PF01028">
    <property type="entry name" value="Topoisom_I"/>
    <property type="match status" value="1"/>
</dbReference>
<dbReference type="GO" id="GO:0003917">
    <property type="term" value="F:DNA topoisomerase type I (single strand cut, ATP-independent) activity"/>
    <property type="evidence" value="ECO:0007669"/>
    <property type="project" value="UniProtKB-EC"/>
</dbReference>
<reference evidence="9 10" key="1">
    <citation type="submission" date="2018-10" db="EMBL/GenBank/DDBJ databases">
        <authorList>
            <person name="Jung H.S."/>
            <person name="Jeon C.O."/>
        </authorList>
    </citation>
    <scope>NUCLEOTIDE SEQUENCE [LARGE SCALE GENOMIC DNA]</scope>
    <source>
        <strain evidence="9 10">MA-7-27</strain>
    </source>
</reference>
<dbReference type="Gene3D" id="3.30.66.10">
    <property type="entry name" value="DNA topoisomerase I domain"/>
    <property type="match status" value="1"/>
</dbReference>
<dbReference type="OrthoDB" id="9778962at2"/>
<dbReference type="GO" id="GO:0003677">
    <property type="term" value="F:DNA binding"/>
    <property type="evidence" value="ECO:0007669"/>
    <property type="project" value="UniProtKB-KW"/>
</dbReference>
<dbReference type="InterPro" id="IPR011010">
    <property type="entry name" value="DNA_brk_join_enz"/>
</dbReference>
<comment type="caution">
    <text evidence="9">The sequence shown here is derived from an EMBL/GenBank/DDBJ whole genome shotgun (WGS) entry which is preliminary data.</text>
</comment>
<dbReference type="PRINTS" id="PR00416">
    <property type="entry name" value="EUTPISMRASEI"/>
</dbReference>
<dbReference type="Pfam" id="PF21338">
    <property type="entry name" value="Top1B_N_bact"/>
    <property type="match status" value="1"/>
</dbReference>
<evidence type="ECO:0000256" key="2">
    <source>
        <dbReference type="ARBA" id="ARBA00006645"/>
    </source>
</evidence>